<dbReference type="EMBL" id="CP000246">
    <property type="protein sequence ID" value="ABG84561.1"/>
    <property type="molecule type" value="Genomic_DNA"/>
</dbReference>
<dbReference type="HOGENOM" id="CLU_2971343_0_0_9"/>
<dbReference type="RefSeq" id="WP_011590455.1">
    <property type="nucleotide sequence ID" value="NC_008261.1"/>
</dbReference>
<gene>
    <name evidence="1" type="ordered locus">CPF_0937</name>
</gene>
<dbReference type="AlphaFoldDB" id="A0A0H2YTY7"/>
<dbReference type="Proteomes" id="UP000001823">
    <property type="component" value="Chromosome"/>
</dbReference>
<name>A0A0H2YTY7_CLOP1</name>
<proteinExistence type="predicted"/>
<sequence length="61" mass="6987">MINIPDCCYEYGNDEKEPKVAFECSWCGECIYVGDDYYDIGDIKMCCECNDECKSVAEEGF</sequence>
<accession>A0A0H2YTY7</accession>
<evidence type="ECO:0000313" key="1">
    <source>
        <dbReference type="EMBL" id="ABG84561.1"/>
    </source>
</evidence>
<evidence type="ECO:0000313" key="2">
    <source>
        <dbReference type="Proteomes" id="UP000001823"/>
    </source>
</evidence>
<dbReference type="PaxDb" id="195103-CPF_0937"/>
<protein>
    <submittedName>
        <fullName evidence="1">Uncharacterized protein</fullName>
    </submittedName>
</protein>
<organism evidence="1 2">
    <name type="scientific">Clostridium perfringens (strain ATCC 13124 / DSM 756 / JCM 1290 / NCIMB 6125 / NCTC 8237 / Type A)</name>
    <dbReference type="NCBI Taxonomy" id="195103"/>
    <lineage>
        <taxon>Bacteria</taxon>
        <taxon>Bacillati</taxon>
        <taxon>Bacillota</taxon>
        <taxon>Clostridia</taxon>
        <taxon>Eubacteriales</taxon>
        <taxon>Clostridiaceae</taxon>
        <taxon>Clostridium</taxon>
    </lineage>
</organism>
<dbReference type="STRING" id="195103.CPF_0937"/>
<keyword evidence="2" id="KW-1185">Reference proteome</keyword>
<reference evidence="1 2" key="1">
    <citation type="journal article" date="2006" name="Genome Res.">
        <title>Skewed genomic variability in strains of the toxigenic bacterial pathogen, Clostridium perfringens.</title>
        <authorList>
            <person name="Myers G.S."/>
            <person name="Rasko D.A."/>
            <person name="Cheung J.K."/>
            <person name="Ravel J."/>
            <person name="Seshadri R."/>
            <person name="Deboy R.T."/>
            <person name="Ren Q."/>
            <person name="Varga J."/>
            <person name="Awad M.M."/>
            <person name="Brinkac L.M."/>
            <person name="Daugherty S.C."/>
            <person name="Haft D.H."/>
            <person name="Dodson R.J."/>
            <person name="Madupu R."/>
            <person name="Nelson W.C."/>
            <person name="Rosovitz M.J."/>
            <person name="Sullivan S.A."/>
            <person name="Khouri H."/>
            <person name="Dimitrov G.I."/>
            <person name="Watkins K.L."/>
            <person name="Mulligan S."/>
            <person name="Benton J."/>
            <person name="Radune D."/>
            <person name="Fisher D.J."/>
            <person name="Atkins H.S."/>
            <person name="Hiscox T."/>
            <person name="Jost B.H."/>
            <person name="Billington S.J."/>
            <person name="Songer J.G."/>
            <person name="McClane B.A."/>
            <person name="Titball R.W."/>
            <person name="Rood J.I."/>
            <person name="Melville S.B."/>
            <person name="Paulsen I.T."/>
        </authorList>
    </citation>
    <scope>NUCLEOTIDE SEQUENCE [LARGE SCALE GENOMIC DNA]</scope>
    <source>
        <strain evidence="2">ATCC 13124 / DSM 756 / JCM 1290 / NCIMB 6125 / NCTC 8237 / S 107 / Type A</strain>
    </source>
</reference>
<dbReference type="KEGG" id="cpf:CPF_0937"/>